<evidence type="ECO:0008006" key="4">
    <source>
        <dbReference type="Google" id="ProtNLM"/>
    </source>
</evidence>
<sequence length="205" mass="21984">MLSPYLFSILVPTALSLVIPSTLPSTTPDTDTNQLPLDNLLTSPNILLNPTFQSTDGANSSATLSLPSWSTTGIFSLRPLFPQSLGNAATLSTGFSSPLASISQSIPAISPGRSYILSWQASRACTSMADLDAEVEECSFTVSIGKVRRVWEEESGHEEVGEREERVRFVADGTEGDVRFTTGMEGKPGGGSTWVVRDVRLVEEV</sequence>
<comment type="caution">
    <text evidence="2">The sequence shown here is derived from an EMBL/GenBank/DDBJ whole genome shotgun (WGS) entry which is preliminary data.</text>
</comment>
<evidence type="ECO:0000313" key="2">
    <source>
        <dbReference type="EMBL" id="KAF2149082.1"/>
    </source>
</evidence>
<gene>
    <name evidence="2" type="ORF">K461DRAFT_57271</name>
</gene>
<dbReference type="Proteomes" id="UP000799439">
    <property type="component" value="Unassembled WGS sequence"/>
</dbReference>
<organism evidence="2 3">
    <name type="scientific">Myriangium duriaei CBS 260.36</name>
    <dbReference type="NCBI Taxonomy" id="1168546"/>
    <lineage>
        <taxon>Eukaryota</taxon>
        <taxon>Fungi</taxon>
        <taxon>Dikarya</taxon>
        <taxon>Ascomycota</taxon>
        <taxon>Pezizomycotina</taxon>
        <taxon>Dothideomycetes</taxon>
        <taxon>Dothideomycetidae</taxon>
        <taxon>Myriangiales</taxon>
        <taxon>Myriangiaceae</taxon>
        <taxon>Myriangium</taxon>
    </lineage>
</organism>
<feature type="chain" id="PRO_5040492361" description="CBM-cenC domain-containing protein" evidence="1">
    <location>
        <begin position="17"/>
        <end position="205"/>
    </location>
</feature>
<evidence type="ECO:0000256" key="1">
    <source>
        <dbReference type="SAM" id="SignalP"/>
    </source>
</evidence>
<dbReference type="EMBL" id="ML996092">
    <property type="protein sequence ID" value="KAF2149082.1"/>
    <property type="molecule type" value="Genomic_DNA"/>
</dbReference>
<evidence type="ECO:0000313" key="3">
    <source>
        <dbReference type="Proteomes" id="UP000799439"/>
    </source>
</evidence>
<accession>A0A9P4MDP3</accession>
<protein>
    <recommendedName>
        <fullName evidence="4">CBM-cenC domain-containing protein</fullName>
    </recommendedName>
</protein>
<feature type="signal peptide" evidence="1">
    <location>
        <begin position="1"/>
        <end position="16"/>
    </location>
</feature>
<reference evidence="2" key="1">
    <citation type="journal article" date="2020" name="Stud. Mycol.">
        <title>101 Dothideomycetes genomes: a test case for predicting lifestyles and emergence of pathogens.</title>
        <authorList>
            <person name="Haridas S."/>
            <person name="Albert R."/>
            <person name="Binder M."/>
            <person name="Bloem J."/>
            <person name="Labutti K."/>
            <person name="Salamov A."/>
            <person name="Andreopoulos B."/>
            <person name="Baker S."/>
            <person name="Barry K."/>
            <person name="Bills G."/>
            <person name="Bluhm B."/>
            <person name="Cannon C."/>
            <person name="Castanera R."/>
            <person name="Culley D."/>
            <person name="Daum C."/>
            <person name="Ezra D."/>
            <person name="Gonzalez J."/>
            <person name="Henrissat B."/>
            <person name="Kuo A."/>
            <person name="Liang C."/>
            <person name="Lipzen A."/>
            <person name="Lutzoni F."/>
            <person name="Magnuson J."/>
            <person name="Mondo S."/>
            <person name="Nolan M."/>
            <person name="Ohm R."/>
            <person name="Pangilinan J."/>
            <person name="Park H.-J."/>
            <person name="Ramirez L."/>
            <person name="Alfaro M."/>
            <person name="Sun H."/>
            <person name="Tritt A."/>
            <person name="Yoshinaga Y."/>
            <person name="Zwiers L.-H."/>
            <person name="Turgeon B."/>
            <person name="Goodwin S."/>
            <person name="Spatafora J."/>
            <person name="Crous P."/>
            <person name="Grigoriev I."/>
        </authorList>
    </citation>
    <scope>NUCLEOTIDE SEQUENCE</scope>
    <source>
        <strain evidence="2">CBS 260.36</strain>
    </source>
</reference>
<dbReference type="AlphaFoldDB" id="A0A9P4MDP3"/>
<keyword evidence="3" id="KW-1185">Reference proteome</keyword>
<proteinExistence type="predicted"/>
<keyword evidence="1" id="KW-0732">Signal</keyword>
<name>A0A9P4MDP3_9PEZI</name>